<evidence type="ECO:0000313" key="2">
    <source>
        <dbReference type="EMBL" id="MCI59094.1"/>
    </source>
</evidence>
<keyword evidence="1" id="KW-0812">Transmembrane</keyword>
<protein>
    <submittedName>
        <fullName evidence="2">Uncharacterized protein</fullName>
    </submittedName>
</protein>
<name>A0A392TER0_9FABA</name>
<keyword evidence="3" id="KW-1185">Reference proteome</keyword>
<comment type="caution">
    <text evidence="2">The sequence shown here is derived from an EMBL/GenBank/DDBJ whole genome shotgun (WGS) entry which is preliminary data.</text>
</comment>
<accession>A0A392TER0</accession>
<sequence length="39" mass="4639">TLFESMMVFKYSYVEICRSLCIWLTFIASVLTVWRRSAS</sequence>
<feature type="non-terminal residue" evidence="2">
    <location>
        <position position="1"/>
    </location>
</feature>
<dbReference type="EMBL" id="LXQA010557053">
    <property type="protein sequence ID" value="MCI59094.1"/>
    <property type="molecule type" value="Genomic_DNA"/>
</dbReference>
<dbReference type="AlphaFoldDB" id="A0A392TER0"/>
<feature type="transmembrane region" description="Helical" evidence="1">
    <location>
        <begin position="12"/>
        <end position="34"/>
    </location>
</feature>
<proteinExistence type="predicted"/>
<keyword evidence="1" id="KW-1133">Transmembrane helix</keyword>
<evidence type="ECO:0000256" key="1">
    <source>
        <dbReference type="SAM" id="Phobius"/>
    </source>
</evidence>
<keyword evidence="1" id="KW-0472">Membrane</keyword>
<evidence type="ECO:0000313" key="3">
    <source>
        <dbReference type="Proteomes" id="UP000265520"/>
    </source>
</evidence>
<dbReference type="Proteomes" id="UP000265520">
    <property type="component" value="Unassembled WGS sequence"/>
</dbReference>
<reference evidence="2 3" key="1">
    <citation type="journal article" date="2018" name="Front. Plant Sci.">
        <title>Red Clover (Trifolium pratense) and Zigzag Clover (T. medium) - A Picture of Genomic Similarities and Differences.</title>
        <authorList>
            <person name="Dluhosova J."/>
            <person name="Istvanek J."/>
            <person name="Nedelnik J."/>
            <person name="Repkova J."/>
        </authorList>
    </citation>
    <scope>NUCLEOTIDE SEQUENCE [LARGE SCALE GENOMIC DNA]</scope>
    <source>
        <strain evidence="3">cv. 10/8</strain>
        <tissue evidence="2">Leaf</tissue>
    </source>
</reference>
<organism evidence="2 3">
    <name type="scientific">Trifolium medium</name>
    <dbReference type="NCBI Taxonomy" id="97028"/>
    <lineage>
        <taxon>Eukaryota</taxon>
        <taxon>Viridiplantae</taxon>
        <taxon>Streptophyta</taxon>
        <taxon>Embryophyta</taxon>
        <taxon>Tracheophyta</taxon>
        <taxon>Spermatophyta</taxon>
        <taxon>Magnoliopsida</taxon>
        <taxon>eudicotyledons</taxon>
        <taxon>Gunneridae</taxon>
        <taxon>Pentapetalae</taxon>
        <taxon>rosids</taxon>
        <taxon>fabids</taxon>
        <taxon>Fabales</taxon>
        <taxon>Fabaceae</taxon>
        <taxon>Papilionoideae</taxon>
        <taxon>50 kb inversion clade</taxon>
        <taxon>NPAAA clade</taxon>
        <taxon>Hologalegina</taxon>
        <taxon>IRL clade</taxon>
        <taxon>Trifolieae</taxon>
        <taxon>Trifolium</taxon>
    </lineage>
</organism>